<keyword evidence="1" id="KW-0472">Membrane</keyword>
<keyword evidence="3" id="KW-1185">Reference proteome</keyword>
<sequence>MQDGVSAATAHKLTYSGAGITAGSGALAWLSENHTLVASLGVLSGMVIGAVGLVLQWRLNRRREAREIELHNARMAEYVKRGGDTQ</sequence>
<evidence type="ECO:0000313" key="2">
    <source>
        <dbReference type="EMBL" id="TFZ81144.1"/>
    </source>
</evidence>
<dbReference type="EMBL" id="SRIO01000043">
    <property type="protein sequence ID" value="TFZ81144.1"/>
    <property type="molecule type" value="Genomic_DNA"/>
</dbReference>
<reference evidence="2 3" key="1">
    <citation type="journal article" date="2019" name="ISME J.">
        <title>Candidatus Macondimonas diazotrophica, a novel gammaproteobacterial genus dominating crude-oil-contaminated coastal sediments.</title>
        <authorList>
            <person name="Karthikeyan S."/>
            <person name="Konstantinidis K."/>
        </authorList>
    </citation>
    <scope>NUCLEOTIDE SEQUENCE [LARGE SCALE GENOMIC DNA]</scope>
    <source>
        <strain evidence="2 3">KTK01</strain>
    </source>
</reference>
<protein>
    <recommendedName>
        <fullName evidence="4">Holin</fullName>
    </recommendedName>
</protein>
<evidence type="ECO:0000313" key="3">
    <source>
        <dbReference type="Proteomes" id="UP000297890"/>
    </source>
</evidence>
<keyword evidence="1" id="KW-0812">Transmembrane</keyword>
<organism evidence="2 3">
    <name type="scientific">Candidatus Macondimonas diazotrophica</name>
    <dbReference type="NCBI Taxonomy" id="2305248"/>
    <lineage>
        <taxon>Bacteria</taxon>
        <taxon>Pseudomonadati</taxon>
        <taxon>Pseudomonadota</taxon>
        <taxon>Gammaproteobacteria</taxon>
        <taxon>Chromatiales</taxon>
        <taxon>Ectothiorhodospiraceae</taxon>
        <taxon>Candidatus Macondimonas</taxon>
    </lineage>
</organism>
<dbReference type="AlphaFoldDB" id="A0A4Z0F701"/>
<feature type="transmembrane region" description="Helical" evidence="1">
    <location>
        <begin position="36"/>
        <end position="57"/>
    </location>
</feature>
<evidence type="ECO:0008006" key="4">
    <source>
        <dbReference type="Google" id="ProtNLM"/>
    </source>
</evidence>
<dbReference type="RefSeq" id="WP_135282960.1">
    <property type="nucleotide sequence ID" value="NZ_SRIO01000043.1"/>
</dbReference>
<keyword evidence="1" id="KW-1133">Transmembrane helix</keyword>
<feature type="transmembrane region" description="Helical" evidence="1">
    <location>
        <begin position="12"/>
        <end position="30"/>
    </location>
</feature>
<comment type="caution">
    <text evidence="2">The sequence shown here is derived from an EMBL/GenBank/DDBJ whole genome shotgun (WGS) entry which is preliminary data.</text>
</comment>
<proteinExistence type="predicted"/>
<accession>A0A4Z0F701</accession>
<dbReference type="Proteomes" id="UP000297890">
    <property type="component" value="Unassembled WGS sequence"/>
</dbReference>
<evidence type="ECO:0000256" key="1">
    <source>
        <dbReference type="SAM" id="Phobius"/>
    </source>
</evidence>
<name>A0A4Z0F701_9GAMM</name>
<gene>
    <name evidence="2" type="ORF">E4680_13575</name>
</gene>